<feature type="domain" description="BD-FAE-like" evidence="2">
    <location>
        <begin position="48"/>
        <end position="170"/>
    </location>
</feature>
<dbReference type="Gene3D" id="3.40.50.1820">
    <property type="entry name" value="alpha/beta hydrolase"/>
    <property type="match status" value="1"/>
</dbReference>
<gene>
    <name evidence="3" type="ORF">J8H85_09740</name>
</gene>
<dbReference type="SUPFAM" id="SSF53474">
    <property type="entry name" value="alpha/beta-Hydrolases"/>
    <property type="match status" value="1"/>
</dbReference>
<name>A0ABS4BU46_9FLAO</name>
<sequence length="299" mass="33766">MIQKIITIFILFSSFITTSQTRYVDRVFDSISSKTYTYSIRGKDTLKLDVYQPKNDSILGRPLFVIIHGGGFMKGERNEPSLIYLAENVAKKGFVVASIDYRLVKNKLINCSYPANDKIKAFSNGAEDLLNALQFLKKYKNTFLIDDSKIILFGVSAGGETALNIVYNRDFVIKNKELYKDIKPAAVISLSGAIFKPDLITKENSIPTVLYHGVNDKVVPYNTSSHQSCLPTSPGFLFLSGSKIISEKLELNNTSFLLYSYLNKGHDIFNLPIDDFYQAFVFVNKTVFNNKFYQAKITQ</sequence>
<evidence type="ECO:0000313" key="4">
    <source>
        <dbReference type="Proteomes" id="UP000670776"/>
    </source>
</evidence>
<evidence type="ECO:0000256" key="1">
    <source>
        <dbReference type="ARBA" id="ARBA00022801"/>
    </source>
</evidence>
<proteinExistence type="predicted"/>
<dbReference type="Proteomes" id="UP000670776">
    <property type="component" value="Unassembled WGS sequence"/>
</dbReference>
<dbReference type="InterPro" id="IPR050300">
    <property type="entry name" value="GDXG_lipolytic_enzyme"/>
</dbReference>
<dbReference type="PANTHER" id="PTHR48081">
    <property type="entry name" value="AB HYDROLASE SUPERFAMILY PROTEIN C4A8.06C"/>
    <property type="match status" value="1"/>
</dbReference>
<keyword evidence="4" id="KW-1185">Reference proteome</keyword>
<dbReference type="InterPro" id="IPR029058">
    <property type="entry name" value="AB_hydrolase_fold"/>
</dbReference>
<evidence type="ECO:0000313" key="3">
    <source>
        <dbReference type="EMBL" id="MBP0904111.1"/>
    </source>
</evidence>
<keyword evidence="1 3" id="KW-0378">Hydrolase</keyword>
<dbReference type="InterPro" id="IPR049492">
    <property type="entry name" value="BD-FAE-like_dom"/>
</dbReference>
<dbReference type="Pfam" id="PF20434">
    <property type="entry name" value="BD-FAE"/>
    <property type="match status" value="1"/>
</dbReference>
<evidence type="ECO:0000259" key="2">
    <source>
        <dbReference type="Pfam" id="PF20434"/>
    </source>
</evidence>
<reference evidence="3 4" key="1">
    <citation type="submission" date="2021-04" db="EMBL/GenBank/DDBJ databases">
        <title>Mariniflexile gromovii gen. nov., sp. nov., a gliding bacterium isolated from the sea urchin Strongylocentrotus intermedius.</title>
        <authorList>
            <person name="Ko S."/>
            <person name="Le V."/>
            <person name="Ahn C.-Y."/>
            <person name="Oh H.-M."/>
        </authorList>
    </citation>
    <scope>NUCLEOTIDE SEQUENCE [LARGE SCALE GENOMIC DNA]</scope>
    <source>
        <strain evidence="3 4">KCTC 12570</strain>
    </source>
</reference>
<dbReference type="GO" id="GO:0016787">
    <property type="term" value="F:hydrolase activity"/>
    <property type="evidence" value="ECO:0007669"/>
    <property type="project" value="UniProtKB-KW"/>
</dbReference>
<protein>
    <submittedName>
        <fullName evidence="3">Alpha/beta hydrolase</fullName>
    </submittedName>
</protein>
<dbReference type="EMBL" id="JAGJCB010000008">
    <property type="protein sequence ID" value="MBP0904111.1"/>
    <property type="molecule type" value="Genomic_DNA"/>
</dbReference>
<comment type="caution">
    <text evidence="3">The sequence shown here is derived from an EMBL/GenBank/DDBJ whole genome shotgun (WGS) entry which is preliminary data.</text>
</comment>
<organism evidence="3 4">
    <name type="scientific">Mariniflexile gromovii</name>
    <dbReference type="NCBI Taxonomy" id="362523"/>
    <lineage>
        <taxon>Bacteria</taxon>
        <taxon>Pseudomonadati</taxon>
        <taxon>Bacteroidota</taxon>
        <taxon>Flavobacteriia</taxon>
        <taxon>Flavobacteriales</taxon>
        <taxon>Flavobacteriaceae</taxon>
        <taxon>Mariniflexile</taxon>
    </lineage>
</organism>
<accession>A0ABS4BU46</accession>
<dbReference type="RefSeq" id="WP_209655010.1">
    <property type="nucleotide sequence ID" value="NZ_JAGJCB010000008.1"/>
</dbReference>